<organism evidence="2 3">
    <name type="scientific">Synoicihabitans lomoniglobus</name>
    <dbReference type="NCBI Taxonomy" id="2909285"/>
    <lineage>
        <taxon>Bacteria</taxon>
        <taxon>Pseudomonadati</taxon>
        <taxon>Verrucomicrobiota</taxon>
        <taxon>Opitutia</taxon>
        <taxon>Opitutales</taxon>
        <taxon>Opitutaceae</taxon>
        <taxon>Synoicihabitans</taxon>
    </lineage>
</organism>
<dbReference type="PROSITE" id="PS51819">
    <property type="entry name" value="VOC"/>
    <property type="match status" value="1"/>
</dbReference>
<dbReference type="CDD" id="cd06587">
    <property type="entry name" value="VOC"/>
    <property type="match status" value="1"/>
</dbReference>
<dbReference type="AlphaFoldDB" id="A0AAF0CPH2"/>
<dbReference type="Proteomes" id="UP001218638">
    <property type="component" value="Chromosome"/>
</dbReference>
<dbReference type="KEGG" id="slom:PXH66_20490"/>
<accession>A0AAF0CPH2</accession>
<dbReference type="Gene3D" id="3.10.180.10">
    <property type="entry name" value="2,3-Dihydroxybiphenyl 1,2-Dioxygenase, domain 1"/>
    <property type="match status" value="1"/>
</dbReference>
<name>A0AAF0CPH2_9BACT</name>
<protein>
    <submittedName>
        <fullName evidence="2">VOC family protein</fullName>
    </submittedName>
</protein>
<proteinExistence type="predicted"/>
<sequence length="126" mass="13983">MIFEHFALNVPEPRGMAQWYVTHFGWQVVRDLGGPTHTLFLADSTGRCVAELYHNKSVSIPAYAETHPLCFHFAVITADARADRTRLDAAGATMVEEVTPADGSVLIMMRDPWGVPVQLCQRAQSL</sequence>
<dbReference type="SUPFAM" id="SSF54593">
    <property type="entry name" value="Glyoxalase/Bleomycin resistance protein/Dihydroxybiphenyl dioxygenase"/>
    <property type="match status" value="1"/>
</dbReference>
<dbReference type="Pfam" id="PF18029">
    <property type="entry name" value="Glyoxalase_6"/>
    <property type="match status" value="1"/>
</dbReference>
<evidence type="ECO:0000313" key="3">
    <source>
        <dbReference type="Proteomes" id="UP001218638"/>
    </source>
</evidence>
<evidence type="ECO:0000313" key="2">
    <source>
        <dbReference type="EMBL" id="WED64729.1"/>
    </source>
</evidence>
<gene>
    <name evidence="2" type="ORF">PXH66_20490</name>
</gene>
<dbReference type="InterPro" id="IPR029068">
    <property type="entry name" value="Glyas_Bleomycin-R_OHBP_Dase"/>
</dbReference>
<reference evidence="2" key="1">
    <citation type="submission" date="2023-03" db="EMBL/GenBank/DDBJ databases">
        <title>Lomoglobus Profundus gen. nov., sp. nov., a novel member of the phylum Verrucomicrobia, isolated from deep-marine sediment of South China Sea.</title>
        <authorList>
            <person name="Ahmad T."/>
            <person name="Ishaq S.E."/>
            <person name="Wang F."/>
        </authorList>
    </citation>
    <scope>NUCLEOTIDE SEQUENCE</scope>
    <source>
        <strain evidence="2">LMO-M01</strain>
    </source>
</reference>
<dbReference type="EMBL" id="CP119075">
    <property type="protein sequence ID" value="WED64729.1"/>
    <property type="molecule type" value="Genomic_DNA"/>
</dbReference>
<evidence type="ECO:0000259" key="1">
    <source>
        <dbReference type="PROSITE" id="PS51819"/>
    </source>
</evidence>
<dbReference type="InterPro" id="IPR041581">
    <property type="entry name" value="Glyoxalase_6"/>
</dbReference>
<dbReference type="InterPro" id="IPR037523">
    <property type="entry name" value="VOC_core"/>
</dbReference>
<feature type="domain" description="VOC" evidence="1">
    <location>
        <begin position="2"/>
        <end position="122"/>
    </location>
</feature>
<dbReference type="RefSeq" id="WP_330930015.1">
    <property type="nucleotide sequence ID" value="NZ_CP119075.1"/>
</dbReference>
<keyword evidence="3" id="KW-1185">Reference proteome</keyword>